<dbReference type="Gene3D" id="3.20.20.80">
    <property type="entry name" value="Glycosidases"/>
    <property type="match status" value="1"/>
</dbReference>
<dbReference type="InterPro" id="IPR017853">
    <property type="entry name" value="GH"/>
</dbReference>
<protein>
    <submittedName>
        <fullName evidence="2">Family 1 glycosylhydrolase</fullName>
    </submittedName>
</protein>
<evidence type="ECO:0000313" key="3">
    <source>
        <dbReference type="Proteomes" id="UP000614200"/>
    </source>
</evidence>
<proteinExistence type="inferred from homology"/>
<dbReference type="PANTHER" id="PTHR10353:SF296">
    <property type="entry name" value="6-PHOSPHO-BETA-GLUCOSIDASE"/>
    <property type="match status" value="1"/>
</dbReference>
<sequence>MLNKSDSGFPKDFLWGGATAANQCEGAWNEGGKMPSISDVITNGSHKVRREITDGIIEGKYYPSHKAIDHYHRYKEDIALFAEMGFTCYRMSIAWSRIFPTGNETEPNEAGLAHYDFVFDECLKYGIEPLVTISHYEMPLGLLDKGSWLNREVVDDYLRYCKAIFNRYKGKVKHWITFNEINCISFSTWKCAGLKVTDEESKMIAAYHQFIASAQAVKLGHEIDSNNKIGMMFGGVFSYPNTCDPEDVIRNMEYMHNALFYCDVQCRGYYPAYKVKELERKGIELPILEGDSEILLSGKVDFISFSYYFSLVCGKNTPLEANHKHAFDTGYLNPYLEATEWDWKIDPIGLRYALNLFYDRYQIPVMVVENGMGAVDVLEEGIVHDPYRIDYFKSHLKEVKKAIEIDGIPVMGYTSWGCIDLVSAGTGEMKKRYGFIYVDMDDYGNGTLNRYKKDSFYWYKDVIKTNGQEL</sequence>
<comment type="caution">
    <text evidence="2">The sequence shown here is derived from an EMBL/GenBank/DDBJ whole genome shotgun (WGS) entry which is preliminary data.</text>
</comment>
<dbReference type="InterPro" id="IPR033132">
    <property type="entry name" value="GH_1_N_CS"/>
</dbReference>
<evidence type="ECO:0000313" key="2">
    <source>
        <dbReference type="EMBL" id="MBF4693748.1"/>
    </source>
</evidence>
<dbReference type="PANTHER" id="PTHR10353">
    <property type="entry name" value="GLYCOSYL HYDROLASE"/>
    <property type="match status" value="1"/>
</dbReference>
<name>A0ABR9ZTE8_9FIRM</name>
<accession>A0ABR9ZTE8</accession>
<dbReference type="PRINTS" id="PR00131">
    <property type="entry name" value="GLHYDRLASE1"/>
</dbReference>
<dbReference type="EMBL" id="JADKNH010000006">
    <property type="protein sequence ID" value="MBF4693748.1"/>
    <property type="molecule type" value="Genomic_DNA"/>
</dbReference>
<dbReference type="Proteomes" id="UP000614200">
    <property type="component" value="Unassembled WGS sequence"/>
</dbReference>
<keyword evidence="3" id="KW-1185">Reference proteome</keyword>
<dbReference type="PROSITE" id="PS00653">
    <property type="entry name" value="GLYCOSYL_HYDROL_F1_2"/>
    <property type="match status" value="1"/>
</dbReference>
<organism evidence="2 3">
    <name type="scientific">Fusibacter ferrireducens</name>
    <dbReference type="NCBI Taxonomy" id="2785058"/>
    <lineage>
        <taxon>Bacteria</taxon>
        <taxon>Bacillati</taxon>
        <taxon>Bacillota</taxon>
        <taxon>Clostridia</taxon>
        <taxon>Eubacteriales</taxon>
        <taxon>Eubacteriales Family XII. Incertae Sedis</taxon>
        <taxon>Fusibacter</taxon>
    </lineage>
</organism>
<dbReference type="InterPro" id="IPR001360">
    <property type="entry name" value="Glyco_hydro_1"/>
</dbReference>
<reference evidence="2 3" key="1">
    <citation type="submission" date="2020-11" db="EMBL/GenBank/DDBJ databases">
        <title>Fusibacter basophilias sp. nov.</title>
        <authorList>
            <person name="Qiu D."/>
        </authorList>
    </citation>
    <scope>NUCLEOTIDE SEQUENCE [LARGE SCALE GENOMIC DNA]</scope>
    <source>
        <strain evidence="2 3">Q10-2</strain>
    </source>
</reference>
<comment type="similarity">
    <text evidence="1">Belongs to the glycosyl hydrolase 1 family.</text>
</comment>
<gene>
    <name evidence="2" type="ORF">ISU02_11475</name>
</gene>
<dbReference type="SUPFAM" id="SSF51445">
    <property type="entry name" value="(Trans)glycosidases"/>
    <property type="match status" value="1"/>
</dbReference>
<dbReference type="RefSeq" id="WP_194701985.1">
    <property type="nucleotide sequence ID" value="NZ_JADKNH010000006.1"/>
</dbReference>
<evidence type="ECO:0000256" key="1">
    <source>
        <dbReference type="RuleBase" id="RU003690"/>
    </source>
</evidence>
<dbReference type="Pfam" id="PF00232">
    <property type="entry name" value="Glyco_hydro_1"/>
    <property type="match status" value="1"/>
</dbReference>